<name>B3FJA4_BP201</name>
<organism evidence="2 3">
    <name type="scientific">Pseudomonas phage 201phi2-1</name>
    <name type="common">Pseudomonas chlororaphis phage 201phi2-1</name>
    <dbReference type="NCBI Taxonomy" id="198110"/>
    <lineage>
        <taxon>Viruses</taxon>
        <taxon>Duplodnaviria</taxon>
        <taxon>Heunggongvirae</taxon>
        <taxon>Uroviricota</taxon>
        <taxon>Caudoviricetes</taxon>
        <taxon>Chimalliviridae</taxon>
        <taxon>Serwervirus</taxon>
        <taxon>Serwervirus 201phi21</taxon>
    </lineage>
</organism>
<evidence type="ECO:0000313" key="3">
    <source>
        <dbReference type="Proteomes" id="UP000002421"/>
    </source>
</evidence>
<dbReference type="KEGG" id="vg:6372665"/>
<keyword evidence="3" id="KW-1185">Reference proteome</keyword>
<organismHost>
    <name type="scientific">Pseudomonas chlororaphis</name>
    <dbReference type="NCBI Taxonomy" id="587753"/>
</organismHost>
<keyword evidence="1" id="KW-0472">Membrane</keyword>
<keyword evidence="1" id="KW-1133">Transmembrane helix</keyword>
<evidence type="ECO:0000313" key="2">
    <source>
        <dbReference type="EMBL" id="ABY63295.1"/>
    </source>
</evidence>
<protein>
    <submittedName>
        <fullName evidence="2">Uncharacterized protein</fullName>
    </submittedName>
</protein>
<dbReference type="OrthoDB" id="40916at10239"/>
<evidence type="ECO:0000256" key="1">
    <source>
        <dbReference type="SAM" id="Phobius"/>
    </source>
</evidence>
<sequence>MSLTIRALLLFWPFFRRALFGDLTIKEIALANLHILVVYGCLAISILMQFYTTVELSVAKSEKLILIESMCAKPDESKATDALLLRRQMFGDILK</sequence>
<proteinExistence type="predicted"/>
<accession>B3FJA4</accession>
<dbReference type="RefSeq" id="YP_001956965.1">
    <property type="nucleotide sequence ID" value="NC_010821.1"/>
</dbReference>
<dbReference type="Proteomes" id="UP000002421">
    <property type="component" value="Segment"/>
</dbReference>
<feature type="transmembrane region" description="Helical" evidence="1">
    <location>
        <begin position="30"/>
        <end position="51"/>
    </location>
</feature>
<gene>
    <name evidence="2" type="ORF">201phi2-1p242</name>
</gene>
<keyword evidence="1" id="KW-0812">Transmembrane</keyword>
<dbReference type="EMBL" id="EU197055">
    <property type="protein sequence ID" value="ABY63295.1"/>
    <property type="molecule type" value="Genomic_DNA"/>
</dbReference>
<reference evidence="2 3" key="1">
    <citation type="journal article" date="2008" name="Virology">
        <title>Characterization of Pseudomonas chlororaphis myovirus 201varphi2-1 via genomic sequencing, mass spectrometry, and electron microscopy.</title>
        <authorList>
            <person name="Thomas J.A."/>
            <person name="Rolando M.R."/>
            <person name="Carroll C.A."/>
            <person name="Shen P.S."/>
            <person name="Belnap D.M."/>
            <person name="Weintraub S.T."/>
            <person name="Serwer P."/>
            <person name="Hardies S.C."/>
        </authorList>
    </citation>
    <scope>NUCLEOTIDE SEQUENCE</scope>
</reference>